<evidence type="ECO:0000256" key="9">
    <source>
        <dbReference type="ARBA" id="ARBA00022842"/>
    </source>
</evidence>
<keyword evidence="8 11" id="KW-0378">Hydrolase</keyword>
<keyword evidence="6 11" id="KW-0699">rRNA-binding</keyword>
<dbReference type="GO" id="GO:0019843">
    <property type="term" value="F:rRNA binding"/>
    <property type="evidence" value="ECO:0007669"/>
    <property type="project" value="UniProtKB-KW"/>
</dbReference>
<dbReference type="Gene3D" id="3.40.1360.10">
    <property type="match status" value="1"/>
</dbReference>
<evidence type="ECO:0000256" key="6">
    <source>
        <dbReference type="ARBA" id="ARBA00022730"/>
    </source>
</evidence>
<dbReference type="NCBIfam" id="TIGR00334">
    <property type="entry name" value="5S_RNA_mat_M5"/>
    <property type="match status" value="1"/>
</dbReference>
<proteinExistence type="inferred from homology"/>
<evidence type="ECO:0000313" key="15">
    <source>
        <dbReference type="Proteomes" id="UP000033558"/>
    </source>
</evidence>
<dbReference type="FunFam" id="3.40.1360.10:FF:000006">
    <property type="entry name" value="Ribonuclease M5"/>
    <property type="match status" value="1"/>
</dbReference>
<name>A0A0F4LQ37_9LACO</name>
<evidence type="ECO:0000256" key="3">
    <source>
        <dbReference type="ARBA" id="ARBA00022552"/>
    </source>
</evidence>
<dbReference type="Pfam" id="PF13331">
    <property type="entry name" value="DUF4093"/>
    <property type="match status" value="1"/>
</dbReference>
<dbReference type="PANTHER" id="PTHR39156:SF1">
    <property type="entry name" value="RIBONUCLEASE M5"/>
    <property type="match status" value="1"/>
</dbReference>
<evidence type="ECO:0000256" key="7">
    <source>
        <dbReference type="ARBA" id="ARBA00022759"/>
    </source>
</evidence>
<dbReference type="PROSITE" id="PS50880">
    <property type="entry name" value="TOPRIM"/>
    <property type="match status" value="1"/>
</dbReference>
<dbReference type="PANTHER" id="PTHR39156">
    <property type="entry name" value="RIBONUCLEASE M5"/>
    <property type="match status" value="1"/>
</dbReference>
<dbReference type="InterPro" id="IPR034141">
    <property type="entry name" value="TOPRIM_RNase_M5-like"/>
</dbReference>
<reference evidence="14 15" key="1">
    <citation type="submission" date="2015-01" db="EMBL/GenBank/DDBJ databases">
        <title>Comparative genomics of the lactic acid bacteria isolated from the honey bee gut.</title>
        <authorList>
            <person name="Ellegaard K.M."/>
            <person name="Tamarit D."/>
            <person name="Javelind E."/>
            <person name="Olofsson T."/>
            <person name="Andersson S.G."/>
            <person name="Vasquez A."/>
        </authorList>
    </citation>
    <scope>NUCLEOTIDE SEQUENCE [LARGE SCALE GENOMIC DNA]</scope>
    <source>
        <strain evidence="14 15">Bin4</strain>
    </source>
</reference>
<evidence type="ECO:0000256" key="8">
    <source>
        <dbReference type="ARBA" id="ARBA00022801"/>
    </source>
</evidence>
<dbReference type="HAMAP" id="MF_01469">
    <property type="entry name" value="RNase_M5"/>
    <property type="match status" value="1"/>
</dbReference>
<protein>
    <recommendedName>
        <fullName evidence="11 12">Ribonuclease M5</fullName>
        <ecNumber evidence="11 12">3.1.26.8</ecNumber>
    </recommendedName>
    <alternativeName>
        <fullName evidence="11">RNase M5</fullName>
    </alternativeName>
    <alternativeName>
        <fullName evidence="11">Ribosomal RNA terminal maturase M5</fullName>
    </alternativeName>
</protein>
<comment type="function">
    <text evidence="11">Required for correct processing of both the 5' and 3' ends of 5S rRNA precursor. Cleaves both sides of a double-stranded region yielding mature 5S rRNA in one step.</text>
</comment>
<dbReference type="SMART" id="SM00493">
    <property type="entry name" value="TOPRIM"/>
    <property type="match status" value="1"/>
</dbReference>
<comment type="subcellular location">
    <subcellularLocation>
        <location evidence="11">Cytoplasm</location>
    </subcellularLocation>
</comment>
<comment type="caution">
    <text evidence="14">The sequence shown here is derived from an EMBL/GenBank/DDBJ whole genome shotgun (WGS) entry which is preliminary data.</text>
</comment>
<evidence type="ECO:0000256" key="10">
    <source>
        <dbReference type="ARBA" id="ARBA00022884"/>
    </source>
</evidence>
<dbReference type="GO" id="GO:0006364">
    <property type="term" value="P:rRNA processing"/>
    <property type="evidence" value="ECO:0007669"/>
    <property type="project" value="UniProtKB-UniRule"/>
</dbReference>
<keyword evidence="9" id="KW-0460">Magnesium</keyword>
<dbReference type="HOGENOM" id="CLU_109405_0_0_9"/>
<evidence type="ECO:0000256" key="1">
    <source>
        <dbReference type="ARBA" id="ARBA00022490"/>
    </source>
</evidence>
<feature type="domain" description="Toprim" evidence="13">
    <location>
        <begin position="5"/>
        <end position="89"/>
    </location>
</feature>
<dbReference type="Pfam" id="PF01751">
    <property type="entry name" value="Toprim"/>
    <property type="match status" value="1"/>
</dbReference>
<organism evidence="14 15">
    <name type="scientific">Bombilactobacillus mellifer</name>
    <dbReference type="NCBI Taxonomy" id="1218492"/>
    <lineage>
        <taxon>Bacteria</taxon>
        <taxon>Bacillati</taxon>
        <taxon>Bacillota</taxon>
        <taxon>Bacilli</taxon>
        <taxon>Lactobacillales</taxon>
        <taxon>Lactobacillaceae</taxon>
        <taxon>Bombilactobacillus</taxon>
    </lineage>
</organism>
<keyword evidence="1 11" id="KW-0963">Cytoplasm</keyword>
<gene>
    <name evidence="11 14" type="primary">rnmV</name>
    <name evidence="14" type="ORF">JG30_13980</name>
</gene>
<evidence type="ECO:0000256" key="2">
    <source>
        <dbReference type="ARBA" id="ARBA00022517"/>
    </source>
</evidence>
<dbReference type="RefSeq" id="WP_046317485.1">
    <property type="nucleotide sequence ID" value="NZ_JBHSZT010000005.1"/>
</dbReference>
<evidence type="ECO:0000256" key="4">
    <source>
        <dbReference type="ARBA" id="ARBA00022722"/>
    </source>
</evidence>
<dbReference type="GO" id="GO:0005737">
    <property type="term" value="C:cytoplasm"/>
    <property type="evidence" value="ECO:0007669"/>
    <property type="project" value="UniProtKB-SubCell"/>
</dbReference>
<comment type="similarity">
    <text evidence="11">Belongs to the ribonuclease M5 family.</text>
</comment>
<dbReference type="InterPro" id="IPR025156">
    <property type="entry name" value="RNase_M5_C"/>
</dbReference>
<evidence type="ECO:0000256" key="12">
    <source>
        <dbReference type="NCBIfam" id="TIGR00334"/>
    </source>
</evidence>
<evidence type="ECO:0000259" key="13">
    <source>
        <dbReference type="PROSITE" id="PS50880"/>
    </source>
</evidence>
<dbReference type="InterPro" id="IPR004466">
    <property type="entry name" value="RNase_M5"/>
</dbReference>
<dbReference type="SUPFAM" id="SSF110455">
    <property type="entry name" value="Toprim domain"/>
    <property type="match status" value="1"/>
</dbReference>
<dbReference type="OrthoDB" id="9791329at2"/>
<keyword evidence="7 11" id="KW-0255">Endonuclease</keyword>
<dbReference type="GO" id="GO:0043822">
    <property type="term" value="F:ribonuclease M5 activity"/>
    <property type="evidence" value="ECO:0007669"/>
    <property type="project" value="UniProtKB-UniRule"/>
</dbReference>
<evidence type="ECO:0000256" key="11">
    <source>
        <dbReference type="HAMAP-Rule" id="MF_01469"/>
    </source>
</evidence>
<keyword evidence="3 11" id="KW-0698">rRNA processing</keyword>
<keyword evidence="4 11" id="KW-0540">Nuclease</keyword>
<comment type="catalytic activity">
    <reaction evidence="11">
        <text>Endonucleolytic cleavage of RNA, removing 21 and 42 nucleotides, respectively, from the 5'- and 3'-termini of a 5S-rRNA precursor.</text>
        <dbReference type="EC" id="3.1.26.8"/>
    </reaction>
</comment>
<dbReference type="CDD" id="cd01027">
    <property type="entry name" value="TOPRIM_RNase_M5_like"/>
    <property type="match status" value="1"/>
</dbReference>
<dbReference type="STRING" id="1218492.JG30_13980"/>
<dbReference type="EC" id="3.1.26.8" evidence="11 12"/>
<dbReference type="PATRIC" id="fig|1218492.5.peg.1449"/>
<accession>A0A0F4LQ37</accession>
<dbReference type="Proteomes" id="UP000033558">
    <property type="component" value="Unassembled WGS sequence"/>
</dbReference>
<keyword evidence="2 11" id="KW-0690">Ribosome biogenesis</keyword>
<evidence type="ECO:0000256" key="5">
    <source>
        <dbReference type="ARBA" id="ARBA00022723"/>
    </source>
</evidence>
<keyword evidence="5" id="KW-0479">Metal-binding</keyword>
<dbReference type="GO" id="GO:0046872">
    <property type="term" value="F:metal ion binding"/>
    <property type="evidence" value="ECO:0007669"/>
    <property type="project" value="UniProtKB-KW"/>
</dbReference>
<sequence length="190" mass="20691">MTKIKEVIVVEGRDDTARLHQVLGAVDTIETHGSAIDANTLALIKKAQSQRGVIVLTDPDFNGDRIRRIIVQQVPGVKQAFLRRQDAVPPHHHGSLGLEHASAAVIQQALQAVWTPQKATTTRLLTQSELVELGLSGHPQARQLREQIGDLLHIGYANAKQLPQRLQMFGISLAQVQAAVAQARKGKHGS</sequence>
<dbReference type="EMBL" id="JXJQ01000010">
    <property type="protein sequence ID" value="KJY60710.1"/>
    <property type="molecule type" value="Genomic_DNA"/>
</dbReference>
<dbReference type="InterPro" id="IPR006171">
    <property type="entry name" value="TOPRIM_dom"/>
</dbReference>
<dbReference type="AlphaFoldDB" id="A0A0F4LQ37"/>
<keyword evidence="15" id="KW-1185">Reference proteome</keyword>
<keyword evidence="10 11" id="KW-0694">RNA-binding</keyword>
<evidence type="ECO:0000313" key="14">
    <source>
        <dbReference type="EMBL" id="KJY60710.1"/>
    </source>
</evidence>